<dbReference type="PRINTS" id="PR00081">
    <property type="entry name" value="GDHRDH"/>
</dbReference>
<feature type="non-terminal residue" evidence="4">
    <location>
        <position position="252"/>
    </location>
</feature>
<dbReference type="InterPro" id="IPR002347">
    <property type="entry name" value="SDR_fam"/>
</dbReference>
<protein>
    <submittedName>
        <fullName evidence="4">NAD(P)-binding protein</fullName>
    </submittedName>
</protein>
<gene>
    <name evidence="4" type="ORF">K504DRAFT_364900</name>
</gene>
<keyword evidence="2" id="KW-0560">Oxidoreductase</keyword>
<proteinExistence type="inferred from homology"/>
<comment type="similarity">
    <text evidence="3">Belongs to the short-chain dehydrogenases/reductases (SDR) family.</text>
</comment>
<reference evidence="4" key="1">
    <citation type="journal article" date="2020" name="Stud. Mycol.">
        <title>101 Dothideomycetes genomes: a test case for predicting lifestyles and emergence of pathogens.</title>
        <authorList>
            <person name="Haridas S."/>
            <person name="Albert R."/>
            <person name="Binder M."/>
            <person name="Bloem J."/>
            <person name="Labutti K."/>
            <person name="Salamov A."/>
            <person name="Andreopoulos B."/>
            <person name="Baker S."/>
            <person name="Barry K."/>
            <person name="Bills G."/>
            <person name="Bluhm B."/>
            <person name="Cannon C."/>
            <person name="Castanera R."/>
            <person name="Culley D."/>
            <person name="Daum C."/>
            <person name="Ezra D."/>
            <person name="Gonzalez J."/>
            <person name="Henrissat B."/>
            <person name="Kuo A."/>
            <person name="Liang C."/>
            <person name="Lipzen A."/>
            <person name="Lutzoni F."/>
            <person name="Magnuson J."/>
            <person name="Mondo S."/>
            <person name="Nolan M."/>
            <person name="Ohm R."/>
            <person name="Pangilinan J."/>
            <person name="Park H.-J."/>
            <person name="Ramirez L."/>
            <person name="Alfaro M."/>
            <person name="Sun H."/>
            <person name="Tritt A."/>
            <person name="Yoshinaga Y."/>
            <person name="Zwiers L.-H."/>
            <person name="Turgeon B."/>
            <person name="Goodwin S."/>
            <person name="Spatafora J."/>
            <person name="Crous P."/>
            <person name="Grigoriev I."/>
        </authorList>
    </citation>
    <scope>NUCLEOTIDE SEQUENCE</scope>
    <source>
        <strain evidence="4">CBS 279.74</strain>
    </source>
</reference>
<organism evidence="4 5">
    <name type="scientific">Pleomassaria siparia CBS 279.74</name>
    <dbReference type="NCBI Taxonomy" id="1314801"/>
    <lineage>
        <taxon>Eukaryota</taxon>
        <taxon>Fungi</taxon>
        <taxon>Dikarya</taxon>
        <taxon>Ascomycota</taxon>
        <taxon>Pezizomycotina</taxon>
        <taxon>Dothideomycetes</taxon>
        <taxon>Pleosporomycetidae</taxon>
        <taxon>Pleosporales</taxon>
        <taxon>Pleomassariaceae</taxon>
        <taxon>Pleomassaria</taxon>
    </lineage>
</organism>
<evidence type="ECO:0000313" key="4">
    <source>
        <dbReference type="EMBL" id="KAF2708647.1"/>
    </source>
</evidence>
<dbReference type="AlphaFoldDB" id="A0A6G1K8F5"/>
<dbReference type="PANTHER" id="PTHR43086:SF2">
    <property type="entry name" value="HYDROXYSTEROID DEHYDROGENASE-LIKE PROTEIN 1"/>
    <property type="match status" value="1"/>
</dbReference>
<dbReference type="GO" id="GO:0005783">
    <property type="term" value="C:endoplasmic reticulum"/>
    <property type="evidence" value="ECO:0007669"/>
    <property type="project" value="TreeGrafter"/>
</dbReference>
<dbReference type="GO" id="GO:0016491">
    <property type="term" value="F:oxidoreductase activity"/>
    <property type="evidence" value="ECO:0007669"/>
    <property type="project" value="UniProtKB-KW"/>
</dbReference>
<dbReference type="InterPro" id="IPR036291">
    <property type="entry name" value="NAD(P)-bd_dom_sf"/>
</dbReference>
<evidence type="ECO:0000256" key="1">
    <source>
        <dbReference type="ARBA" id="ARBA00022857"/>
    </source>
</evidence>
<accession>A0A6G1K8F5</accession>
<dbReference type="Gene3D" id="3.40.50.720">
    <property type="entry name" value="NAD(P)-binding Rossmann-like Domain"/>
    <property type="match status" value="1"/>
</dbReference>
<dbReference type="Proteomes" id="UP000799428">
    <property type="component" value="Unassembled WGS sequence"/>
</dbReference>
<dbReference type="EMBL" id="MU005771">
    <property type="protein sequence ID" value="KAF2708647.1"/>
    <property type="molecule type" value="Genomic_DNA"/>
</dbReference>
<dbReference type="GO" id="GO:0030497">
    <property type="term" value="P:fatty acid elongation"/>
    <property type="evidence" value="ECO:0007669"/>
    <property type="project" value="TreeGrafter"/>
</dbReference>
<sequence length="252" mass="27833">DKISWALITGSSGGIGLGYAHHLLSLNFGVIILAHVESEVKAAESKLRETFPDGEIKCVVMNCQTATSKQVEGLVKGIEEEEMEVRILINNVGGIPMAYPHFRLFADFAVQGIDNHFDMNARFMTHLTRLMLPQLTRNAAPRSLILNMTSASYIGLPYLSMYSATKAYMRGFSHALSRELKLESKPLDCLLIVPGDVLSDGNCVAVEAGSPDAKTYARYVLERVDGAIERGLLEISPWWKHALQIMVIGWLP</sequence>
<evidence type="ECO:0000313" key="5">
    <source>
        <dbReference type="Proteomes" id="UP000799428"/>
    </source>
</evidence>
<keyword evidence="5" id="KW-1185">Reference proteome</keyword>
<dbReference type="Pfam" id="PF00106">
    <property type="entry name" value="adh_short"/>
    <property type="match status" value="1"/>
</dbReference>
<evidence type="ECO:0000256" key="3">
    <source>
        <dbReference type="RuleBase" id="RU000363"/>
    </source>
</evidence>
<dbReference type="SUPFAM" id="SSF51735">
    <property type="entry name" value="NAD(P)-binding Rossmann-fold domains"/>
    <property type="match status" value="1"/>
</dbReference>
<dbReference type="OrthoDB" id="47007at2759"/>
<dbReference type="PANTHER" id="PTHR43086">
    <property type="entry name" value="VERY-LONG-CHAIN 3-OXOOACYL-COA REDUCTASE"/>
    <property type="match status" value="1"/>
</dbReference>
<keyword evidence="1" id="KW-0521">NADP</keyword>
<feature type="non-terminal residue" evidence="4">
    <location>
        <position position="1"/>
    </location>
</feature>
<evidence type="ECO:0000256" key="2">
    <source>
        <dbReference type="ARBA" id="ARBA00023002"/>
    </source>
</evidence>
<dbReference type="PRINTS" id="PR00080">
    <property type="entry name" value="SDRFAMILY"/>
</dbReference>
<name>A0A6G1K8F5_9PLEO</name>